<keyword evidence="9" id="KW-1185">Reference proteome</keyword>
<keyword evidence="4 5" id="KW-0326">Glycosidase</keyword>
<dbReference type="GO" id="GO:0008843">
    <property type="term" value="F:endochitinase activity"/>
    <property type="evidence" value="ECO:0007669"/>
    <property type="project" value="UniProtKB-EC"/>
</dbReference>
<dbReference type="OrthoDB" id="9775889at2"/>
<dbReference type="STRING" id="152268.A6K24_08780"/>
<dbReference type="GO" id="GO:0008061">
    <property type="term" value="F:chitin binding"/>
    <property type="evidence" value="ECO:0007669"/>
    <property type="project" value="InterPro"/>
</dbReference>
<feature type="domain" description="GH18" evidence="7">
    <location>
        <begin position="62"/>
        <end position="374"/>
    </location>
</feature>
<accession>A0A179SPB3</accession>
<dbReference type="EC" id="3.2.1.14" evidence="2"/>
<evidence type="ECO:0000256" key="1">
    <source>
        <dbReference type="ARBA" id="ARBA00000822"/>
    </source>
</evidence>
<dbReference type="InterPro" id="IPR017853">
    <property type="entry name" value="GH"/>
</dbReference>
<dbReference type="GO" id="GO:0005576">
    <property type="term" value="C:extracellular region"/>
    <property type="evidence" value="ECO:0007669"/>
    <property type="project" value="TreeGrafter"/>
</dbReference>
<dbReference type="PROSITE" id="PS01095">
    <property type="entry name" value="GH18_1"/>
    <property type="match status" value="1"/>
</dbReference>
<dbReference type="GO" id="GO:0006032">
    <property type="term" value="P:chitin catabolic process"/>
    <property type="evidence" value="ECO:0007669"/>
    <property type="project" value="TreeGrafter"/>
</dbReference>
<dbReference type="InterPro" id="IPR011583">
    <property type="entry name" value="Chitinase_II/V-like_cat"/>
</dbReference>
<dbReference type="InterPro" id="IPR050314">
    <property type="entry name" value="Glycosyl_Hydrlase_18"/>
</dbReference>
<evidence type="ECO:0000256" key="6">
    <source>
        <dbReference type="RuleBase" id="RU004453"/>
    </source>
</evidence>
<comment type="similarity">
    <text evidence="6">Belongs to the glycosyl hydrolase 18 family.</text>
</comment>
<reference evidence="9" key="1">
    <citation type="submission" date="2016-04" db="EMBL/GenBank/DDBJ databases">
        <authorList>
            <person name="Lyu Z."/>
            <person name="Lyu W."/>
        </authorList>
    </citation>
    <scope>NUCLEOTIDE SEQUENCE [LARGE SCALE GENOMIC DNA]</scope>
    <source>
        <strain evidence="9">C44</strain>
    </source>
</reference>
<dbReference type="Pfam" id="PF00704">
    <property type="entry name" value="Glyco_hydro_18"/>
    <property type="match status" value="1"/>
</dbReference>
<dbReference type="EMBL" id="LWSG01000042">
    <property type="protein sequence ID" value="OAS83204.1"/>
    <property type="molecule type" value="Genomic_DNA"/>
</dbReference>
<dbReference type="Gene3D" id="3.20.20.80">
    <property type="entry name" value="Glycosidases"/>
    <property type="match status" value="1"/>
</dbReference>
<sequence>MKKSYLLLALVSILIFTGGFFSGMLYSSNSTDQAKKNTQMAPKSAKKLKQKQIPKIEQKSSKVLIGYVQDFRDPNTINYSKLTHTIFSFAHPTKDGSLLMNGDSALSNLRTMVQQAHKRDTKVMLAVGGWYHINGGESYEYFRAAISNPASRTKLINELVGITERENLDGIDIDFEHPRSKEDAKNLATFMKTLSDNLHPKNKELSIAVYSKIHSVTGTEIASVIYEPTMFNYVDHVNIMAYDGQWDGEYDAANLSPYPFVENIVSYWTTLFDKQGINKEKLVLGVPFYAQPEDVSIKQVSYEAIINSNPTNAKRDTVKMNGTTYHYNGVETIQKKTNLALDNGFGGMMLWELGHDAKGSHSLTNVISQVLDKENAEQKQVTIYSKDEESK</sequence>
<dbReference type="PANTHER" id="PTHR11177">
    <property type="entry name" value="CHITINASE"/>
    <property type="match status" value="1"/>
</dbReference>
<evidence type="ECO:0000256" key="4">
    <source>
        <dbReference type="ARBA" id="ARBA00023295"/>
    </source>
</evidence>
<comment type="catalytic activity">
    <reaction evidence="1">
        <text>Random endo-hydrolysis of N-acetyl-beta-D-glucosaminide (1-&gt;4)-beta-linkages in chitin and chitodextrins.</text>
        <dbReference type="EC" id="3.2.1.14"/>
    </reaction>
</comment>
<evidence type="ECO:0000256" key="2">
    <source>
        <dbReference type="ARBA" id="ARBA00012729"/>
    </source>
</evidence>
<dbReference type="PROSITE" id="PS51910">
    <property type="entry name" value="GH18_2"/>
    <property type="match status" value="1"/>
</dbReference>
<gene>
    <name evidence="8" type="ORF">A6K24_08780</name>
</gene>
<evidence type="ECO:0000256" key="3">
    <source>
        <dbReference type="ARBA" id="ARBA00022801"/>
    </source>
</evidence>
<keyword evidence="3 5" id="KW-0378">Hydrolase</keyword>
<evidence type="ECO:0000256" key="5">
    <source>
        <dbReference type="RuleBase" id="RU000489"/>
    </source>
</evidence>
<dbReference type="SUPFAM" id="SSF51445">
    <property type="entry name" value="(Trans)glycosidases"/>
    <property type="match status" value="1"/>
</dbReference>
<dbReference type="AlphaFoldDB" id="A0A179SPB3"/>
<name>A0A179SPB3_9BACI</name>
<evidence type="ECO:0000313" key="8">
    <source>
        <dbReference type="EMBL" id="OAS83204.1"/>
    </source>
</evidence>
<dbReference type="RefSeq" id="WP_066337426.1">
    <property type="nucleotide sequence ID" value="NZ_LWSG01000042.1"/>
</dbReference>
<dbReference type="PANTHER" id="PTHR11177:SF317">
    <property type="entry name" value="CHITINASE 12-RELATED"/>
    <property type="match status" value="1"/>
</dbReference>
<dbReference type="SMART" id="SM00636">
    <property type="entry name" value="Glyco_18"/>
    <property type="match status" value="1"/>
</dbReference>
<dbReference type="Proteomes" id="UP000078534">
    <property type="component" value="Unassembled WGS sequence"/>
</dbReference>
<proteinExistence type="inferred from homology"/>
<dbReference type="InterPro" id="IPR001223">
    <property type="entry name" value="Glyco_hydro18_cat"/>
</dbReference>
<comment type="caution">
    <text evidence="8">The sequence shown here is derived from an EMBL/GenBank/DDBJ whole genome shotgun (WGS) entry which is preliminary data.</text>
</comment>
<dbReference type="Gene3D" id="3.40.5.30">
    <property type="entry name" value="(Trans)glycosidases - domain 2"/>
    <property type="match status" value="1"/>
</dbReference>
<organism evidence="8 9">
    <name type="scientific">Metabacillus litoralis</name>
    <dbReference type="NCBI Taxonomy" id="152268"/>
    <lineage>
        <taxon>Bacteria</taxon>
        <taxon>Bacillati</taxon>
        <taxon>Bacillota</taxon>
        <taxon>Bacilli</taxon>
        <taxon>Bacillales</taxon>
        <taxon>Bacillaceae</taxon>
        <taxon>Metabacillus</taxon>
    </lineage>
</organism>
<evidence type="ECO:0000313" key="9">
    <source>
        <dbReference type="Proteomes" id="UP000078534"/>
    </source>
</evidence>
<dbReference type="InterPro" id="IPR001579">
    <property type="entry name" value="Glyco_hydro_18_chit_AS"/>
</dbReference>
<evidence type="ECO:0000259" key="7">
    <source>
        <dbReference type="PROSITE" id="PS51910"/>
    </source>
</evidence>
<dbReference type="GO" id="GO:0005975">
    <property type="term" value="P:carbohydrate metabolic process"/>
    <property type="evidence" value="ECO:0007669"/>
    <property type="project" value="InterPro"/>
</dbReference>
<protein>
    <recommendedName>
        <fullName evidence="2">chitinase</fullName>
        <ecNumber evidence="2">3.2.1.14</ecNumber>
    </recommendedName>
</protein>